<evidence type="ECO:0000256" key="1">
    <source>
        <dbReference type="SAM" id="Phobius"/>
    </source>
</evidence>
<evidence type="ECO:0000313" key="3">
    <source>
        <dbReference type="EMBL" id="CAL6093172.1"/>
    </source>
</evidence>
<keyword evidence="1" id="KW-0472">Membrane</keyword>
<keyword evidence="1" id="KW-0812">Transmembrane</keyword>
<keyword evidence="1" id="KW-1133">Transmembrane helix</keyword>
<dbReference type="EMBL" id="CAXDID020000454">
    <property type="protein sequence ID" value="CAL6093172.1"/>
    <property type="molecule type" value="Genomic_DNA"/>
</dbReference>
<keyword evidence="4" id="KW-1185">Reference proteome</keyword>
<sequence length="459" mass="51929">MTDILSSDEHVSYVAEDAPKHAPLTGLKIPKKTMPILHTNNAAIKSVNDGPRYVYLARYSPMCKCFKITSITYLVYLIVASVLLIFNTSFCGMDAPSHTLRLRNVTYPITYEGLTASSTVNSTYPVYNGQQDTVFFFDPSKSTSLQLLSNETVFRMDRFPLALVLNYTQSGKNEISQLVFGDKTNPSIEDNGAAFDIVVSNPKRKRFTTAESFFNFNYWAKREQRYNYTGNGKTGICSSAFQSQNNEFWRVANTREPETTVPLWFVSLDSLTASKEACSDDYRVHVLTSEYFCFSPMLIREVPFHTVLFNGSHQTSEIIVDFNKKATDSKIGFKFIDSKVSRIWLTKANSDDTIDVSVQNSEVVFYIPKNEEVKFYGVTGNRTTSSNSQELYKLEYQIKNENIINKNLQIKLQQVVGFTPEAVGNVVTFGNSKVTFDFEGNSRKITFDPATWTATVENI</sequence>
<protein>
    <submittedName>
        <fullName evidence="2">Uncharacterized protein</fullName>
    </submittedName>
</protein>
<accession>A0AA86UDL4</accession>
<dbReference type="AlphaFoldDB" id="A0AA86UDL4"/>
<dbReference type="Proteomes" id="UP001642409">
    <property type="component" value="Unassembled WGS sequence"/>
</dbReference>
<reference evidence="3 4" key="2">
    <citation type="submission" date="2024-07" db="EMBL/GenBank/DDBJ databases">
        <authorList>
            <person name="Akdeniz Z."/>
        </authorList>
    </citation>
    <scope>NUCLEOTIDE SEQUENCE [LARGE SCALE GENOMIC DNA]</scope>
</reference>
<reference evidence="2" key="1">
    <citation type="submission" date="2023-06" db="EMBL/GenBank/DDBJ databases">
        <authorList>
            <person name="Kurt Z."/>
        </authorList>
    </citation>
    <scope>NUCLEOTIDE SEQUENCE</scope>
</reference>
<comment type="caution">
    <text evidence="2">The sequence shown here is derived from an EMBL/GenBank/DDBJ whole genome shotgun (WGS) entry which is preliminary data.</text>
</comment>
<name>A0AA86UDL4_9EUKA</name>
<evidence type="ECO:0000313" key="4">
    <source>
        <dbReference type="Proteomes" id="UP001642409"/>
    </source>
</evidence>
<evidence type="ECO:0000313" key="2">
    <source>
        <dbReference type="EMBL" id="CAI9946962.1"/>
    </source>
</evidence>
<dbReference type="EMBL" id="CATOUU010000770">
    <property type="protein sequence ID" value="CAI9946962.1"/>
    <property type="molecule type" value="Genomic_DNA"/>
</dbReference>
<organism evidence="2">
    <name type="scientific">Hexamita inflata</name>
    <dbReference type="NCBI Taxonomy" id="28002"/>
    <lineage>
        <taxon>Eukaryota</taxon>
        <taxon>Metamonada</taxon>
        <taxon>Diplomonadida</taxon>
        <taxon>Hexamitidae</taxon>
        <taxon>Hexamitinae</taxon>
        <taxon>Hexamita</taxon>
    </lineage>
</organism>
<proteinExistence type="predicted"/>
<gene>
    <name evidence="2" type="ORF">HINF_LOCUS34607</name>
    <name evidence="3" type="ORF">HINF_LOCUS66794</name>
</gene>
<feature type="transmembrane region" description="Helical" evidence="1">
    <location>
        <begin position="65"/>
        <end position="86"/>
    </location>
</feature>